<organism evidence="5 6">
    <name type="scientific">Methanobrevibacter thaueri</name>
    <dbReference type="NCBI Taxonomy" id="190975"/>
    <lineage>
        <taxon>Archaea</taxon>
        <taxon>Methanobacteriati</taxon>
        <taxon>Methanobacteriota</taxon>
        <taxon>Methanomada group</taxon>
        <taxon>Methanobacteria</taxon>
        <taxon>Methanobacteriales</taxon>
        <taxon>Methanobacteriaceae</taxon>
        <taxon>Methanobrevibacter</taxon>
    </lineage>
</organism>
<dbReference type="AlphaFoldDB" id="A0A8T3V876"/>
<dbReference type="PANTHER" id="PTHR13930:SF0">
    <property type="entry name" value="S-ADENOSYL-L-METHIONINE-DEPENDENT TRNA 4-DEMETHYLWYOSINE SYNTHASE TYW1-RELATED"/>
    <property type="match status" value="1"/>
</dbReference>
<protein>
    <submittedName>
        <fullName evidence="5">4-demethylwyosine synthase TYW1</fullName>
    </submittedName>
</protein>
<dbReference type="EMBL" id="SUTK01000066">
    <property type="protein sequence ID" value="MBE6502491.1"/>
    <property type="molecule type" value="Genomic_DNA"/>
</dbReference>
<name>A0A8T3V876_9EURY</name>
<comment type="caution">
    <text evidence="5">The sequence shown here is derived from an EMBL/GenBank/DDBJ whole genome shotgun (WGS) entry which is preliminary data.</text>
</comment>
<evidence type="ECO:0000313" key="5">
    <source>
        <dbReference type="EMBL" id="MBE6502491.1"/>
    </source>
</evidence>
<dbReference type="GO" id="GO:0008033">
    <property type="term" value="P:tRNA processing"/>
    <property type="evidence" value="ECO:0007669"/>
    <property type="project" value="InterPro"/>
</dbReference>
<dbReference type="GO" id="GO:0046872">
    <property type="term" value="F:metal ion binding"/>
    <property type="evidence" value="ECO:0007669"/>
    <property type="project" value="UniProtKB-KW"/>
</dbReference>
<dbReference type="Proteomes" id="UP000783037">
    <property type="component" value="Unassembled WGS sequence"/>
</dbReference>
<dbReference type="SFLD" id="SFLDS00029">
    <property type="entry name" value="Radical_SAM"/>
    <property type="match status" value="1"/>
</dbReference>
<dbReference type="InterPro" id="IPR013785">
    <property type="entry name" value="Aldolase_TIM"/>
</dbReference>
<evidence type="ECO:0000256" key="4">
    <source>
        <dbReference type="ARBA" id="ARBA00023014"/>
    </source>
</evidence>
<evidence type="ECO:0000256" key="1">
    <source>
        <dbReference type="ARBA" id="ARBA00022691"/>
    </source>
</evidence>
<accession>A0A8T3V876</accession>
<dbReference type="GO" id="GO:0051539">
    <property type="term" value="F:4 iron, 4 sulfur cluster binding"/>
    <property type="evidence" value="ECO:0007669"/>
    <property type="project" value="InterPro"/>
</dbReference>
<keyword evidence="2" id="KW-0479">Metal-binding</keyword>
<reference evidence="5" key="1">
    <citation type="submission" date="2019-04" db="EMBL/GenBank/DDBJ databases">
        <title>Evolution of Biomass-Degrading Anaerobic Consortia Revealed by Metagenomics.</title>
        <authorList>
            <person name="Peng X."/>
        </authorList>
    </citation>
    <scope>NUCLEOTIDE SEQUENCE</scope>
    <source>
        <strain evidence="5">SIG18</strain>
    </source>
</reference>
<feature type="non-terminal residue" evidence="5">
    <location>
        <position position="172"/>
    </location>
</feature>
<keyword evidence="4" id="KW-0411">Iron-sulfur</keyword>
<dbReference type="PANTHER" id="PTHR13930">
    <property type="entry name" value="S-ADENOSYL-L-METHIONINE-DEPENDENT TRNA 4-DEMETHYLWYOSINE SYNTHASE"/>
    <property type="match status" value="1"/>
</dbReference>
<keyword evidence="1" id="KW-0949">S-adenosyl-L-methionine</keyword>
<evidence type="ECO:0000313" key="6">
    <source>
        <dbReference type="Proteomes" id="UP000783037"/>
    </source>
</evidence>
<dbReference type="Gene3D" id="3.20.20.70">
    <property type="entry name" value="Aldolase class I"/>
    <property type="match status" value="1"/>
</dbReference>
<dbReference type="GO" id="GO:0003824">
    <property type="term" value="F:catalytic activity"/>
    <property type="evidence" value="ECO:0007669"/>
    <property type="project" value="InterPro"/>
</dbReference>
<proteinExistence type="predicted"/>
<sequence>MSFTKNQIEKLEKSGYRFVGKHGHAAVKTCHWTRQSISDKGVCYKEKFYGIKSHRCLQMSPAVPNCQQECEFCWRDLTYTQTNWEDEEYDEPKVIVDEAIKAQNNLLCGFYGNDKANKKKLEEMKNPNNAAISLAGEPTLYPKIDELIGEFNRRDFTTFVVSNGQCVDRLRN</sequence>
<evidence type="ECO:0000256" key="3">
    <source>
        <dbReference type="ARBA" id="ARBA00023004"/>
    </source>
</evidence>
<evidence type="ECO:0000256" key="2">
    <source>
        <dbReference type="ARBA" id="ARBA00022723"/>
    </source>
</evidence>
<dbReference type="InterPro" id="IPR034556">
    <property type="entry name" value="tRNA_wybutosine-synthase"/>
</dbReference>
<dbReference type="InterPro" id="IPR007197">
    <property type="entry name" value="rSAM"/>
</dbReference>
<keyword evidence="3" id="KW-0408">Iron</keyword>
<gene>
    <name evidence="5" type="ORF">E7Z79_08665</name>
</gene>